<evidence type="ECO:0000256" key="1">
    <source>
        <dbReference type="ARBA" id="ARBA00023125"/>
    </source>
</evidence>
<keyword evidence="1" id="KW-0238">DNA-binding</keyword>
<feature type="compositionally biased region" description="Low complexity" evidence="2">
    <location>
        <begin position="59"/>
        <end position="73"/>
    </location>
</feature>
<evidence type="ECO:0000259" key="4">
    <source>
        <dbReference type="Pfam" id="PF23359"/>
    </source>
</evidence>
<dbReference type="GO" id="GO:0016746">
    <property type="term" value="F:acyltransferase activity"/>
    <property type="evidence" value="ECO:0007669"/>
    <property type="project" value="InterPro"/>
</dbReference>
<dbReference type="AlphaFoldDB" id="A0A7I7XEZ2"/>
<dbReference type="EMBL" id="AP022610">
    <property type="protein sequence ID" value="BBZ27759.1"/>
    <property type="molecule type" value="Genomic_DNA"/>
</dbReference>
<dbReference type="InterPro" id="IPR042261">
    <property type="entry name" value="Lsr2-like_dimerization"/>
</dbReference>
<dbReference type="KEGG" id="mmag:MMAD_20540"/>
<dbReference type="Gene3D" id="3.30.60.230">
    <property type="entry name" value="Lsr2, dimerization domain"/>
    <property type="match status" value="1"/>
</dbReference>
<feature type="compositionally biased region" description="Basic residues" evidence="2">
    <location>
        <begin position="74"/>
        <end position="85"/>
    </location>
</feature>
<dbReference type="InterPro" id="IPR055370">
    <property type="entry name" value="Lsr2_DNA-bd"/>
</dbReference>
<organism evidence="5 6">
    <name type="scientific">Mycolicibacterium madagascariense</name>
    <dbReference type="NCBI Taxonomy" id="212765"/>
    <lineage>
        <taxon>Bacteria</taxon>
        <taxon>Bacillati</taxon>
        <taxon>Actinomycetota</taxon>
        <taxon>Actinomycetes</taxon>
        <taxon>Mycobacteriales</taxon>
        <taxon>Mycobacteriaceae</taxon>
        <taxon>Mycolicibacterium</taxon>
    </lineage>
</organism>
<evidence type="ECO:0000256" key="2">
    <source>
        <dbReference type="SAM" id="MobiDB-lite"/>
    </source>
</evidence>
<gene>
    <name evidence="5" type="ORF">MMAD_20540</name>
</gene>
<dbReference type="InterPro" id="IPR024412">
    <property type="entry name" value="Lsr2_dim_dom"/>
</dbReference>
<name>A0A7I7XEZ2_9MYCO</name>
<protein>
    <submittedName>
        <fullName evidence="5">Protein lsr2</fullName>
    </submittedName>
</protein>
<feature type="domain" description="Lsr2 DNA-binding" evidence="4">
    <location>
        <begin position="89"/>
        <end position="123"/>
    </location>
</feature>
<evidence type="ECO:0000259" key="3">
    <source>
        <dbReference type="Pfam" id="PF11774"/>
    </source>
</evidence>
<feature type="domain" description="Lsr2 dimerization" evidence="3">
    <location>
        <begin position="1"/>
        <end position="61"/>
    </location>
</feature>
<sequence length="128" mass="13656">MAERIIKQLIDDLDQTEISDGKGGTVEFALRGTSYRIDLSDANIAKLEKAFAPFVAAATRTSGPSTSTRTGGATRRKRAGARATKRTSANPTAKIRAWAAENGHEVSARGRIPASVVTAYDSAHKRGR</sequence>
<feature type="region of interest" description="Disordered" evidence="2">
    <location>
        <begin position="59"/>
        <end position="91"/>
    </location>
</feature>
<keyword evidence="6" id="KW-1185">Reference proteome</keyword>
<dbReference type="InterPro" id="IPR036625">
    <property type="entry name" value="E3-bd_dom_sf"/>
</dbReference>
<evidence type="ECO:0000313" key="6">
    <source>
        <dbReference type="Proteomes" id="UP000466517"/>
    </source>
</evidence>
<dbReference type="Pfam" id="PF23359">
    <property type="entry name" value="Lsr2_DNA-bd"/>
    <property type="match status" value="1"/>
</dbReference>
<dbReference type="GO" id="GO:0003677">
    <property type="term" value="F:DNA binding"/>
    <property type="evidence" value="ECO:0007669"/>
    <property type="project" value="UniProtKB-KW"/>
</dbReference>
<accession>A0A7I7XEZ2</accession>
<evidence type="ECO:0000313" key="5">
    <source>
        <dbReference type="EMBL" id="BBZ27759.1"/>
    </source>
</evidence>
<dbReference type="RefSeq" id="WP_163736106.1">
    <property type="nucleotide sequence ID" value="NZ_AP022610.1"/>
</dbReference>
<dbReference type="Pfam" id="PF11774">
    <property type="entry name" value="Lsr2"/>
    <property type="match status" value="1"/>
</dbReference>
<proteinExistence type="predicted"/>
<reference evidence="5 6" key="1">
    <citation type="journal article" date="2019" name="Emerg. Microbes Infect.">
        <title>Comprehensive subspecies identification of 175 nontuberculous mycobacteria species based on 7547 genomic profiles.</title>
        <authorList>
            <person name="Matsumoto Y."/>
            <person name="Kinjo T."/>
            <person name="Motooka D."/>
            <person name="Nabeya D."/>
            <person name="Jung N."/>
            <person name="Uechi K."/>
            <person name="Horii T."/>
            <person name="Iida T."/>
            <person name="Fujita J."/>
            <person name="Nakamura S."/>
        </authorList>
    </citation>
    <scope>NUCLEOTIDE SEQUENCE [LARGE SCALE GENOMIC DNA]</scope>
    <source>
        <strain evidence="5 6">JCM 13574</strain>
    </source>
</reference>
<dbReference type="Proteomes" id="UP000466517">
    <property type="component" value="Chromosome"/>
</dbReference>
<dbReference type="Gene3D" id="4.10.320.10">
    <property type="entry name" value="E3-binding domain"/>
    <property type="match status" value="1"/>
</dbReference>